<feature type="transmembrane region" description="Helical" evidence="6">
    <location>
        <begin position="446"/>
        <end position="468"/>
    </location>
</feature>
<keyword evidence="2 6" id="KW-0812">Transmembrane</keyword>
<gene>
    <name evidence="8" type="ORF">LSTR_LSTR011152</name>
</gene>
<dbReference type="EMBL" id="QKKF02006335">
    <property type="protein sequence ID" value="RZF46368.1"/>
    <property type="molecule type" value="Genomic_DNA"/>
</dbReference>
<evidence type="ECO:0000313" key="8">
    <source>
        <dbReference type="EMBL" id="RZF46368.1"/>
    </source>
</evidence>
<dbReference type="InterPro" id="IPR020846">
    <property type="entry name" value="MFS_dom"/>
</dbReference>
<comment type="subcellular location">
    <subcellularLocation>
        <location evidence="1">Membrane</location>
        <topology evidence="1">Multi-pass membrane protein</topology>
    </subcellularLocation>
</comment>
<dbReference type="OrthoDB" id="3936150at2759"/>
<comment type="caution">
    <text evidence="8">The sequence shown here is derived from an EMBL/GenBank/DDBJ whole genome shotgun (WGS) entry which is preliminary data.</text>
</comment>
<keyword evidence="4 6" id="KW-0472">Membrane</keyword>
<feature type="transmembrane region" description="Helical" evidence="6">
    <location>
        <begin position="211"/>
        <end position="232"/>
    </location>
</feature>
<keyword evidence="3 6" id="KW-1133">Transmembrane helix</keyword>
<evidence type="ECO:0000256" key="5">
    <source>
        <dbReference type="SAM" id="MobiDB-lite"/>
    </source>
</evidence>
<feature type="transmembrane region" description="Helical" evidence="6">
    <location>
        <begin position="323"/>
        <end position="342"/>
    </location>
</feature>
<feature type="transmembrane region" description="Helical" evidence="6">
    <location>
        <begin position="181"/>
        <end position="199"/>
    </location>
</feature>
<sequence length="535" mass="59927">MQNSTMRMSERDKRRDESEDPVGDLVGQFGRWQATCCVLMSLIRMPSAWVQLSALFLSPVADFHCADNDVNSTGTYLNFRKTNETCFRINGDSCTAWSFDKSTFTETIVTQWNLVCDREYLTAFTQTCVMAGILVGNIVFGVLADRYGRKSPLMWALLLQTVLSLASTFVPWLYVFIGLRFLLAVATGGTMVTSFVLCMETVSGKWRTIASILYQVPFGIGVGVMALVSYYYRDWRDYNFIITLLCGLYIFFWWFIPESPRWLLAVGKTEEAIKVLLQAADTNNRSESDKKAILAMKIKYQSREFDRKKTPATTLFTHKSLRGITFCVLTIWFLSGLCFFGLNQYQGRLGGSLFVNVALSGLLGGVPGPLASLLIVQKFGRKRTIVLSLACAGIAAILIAIVPVGVYTNDWPRRLLLVVSVTGMSISYPAVYLYSGELFPTVVRNVGIGSASMMARIGAMLSPIFLWTVKWGDWIPILLLGVFILLSAFIVVPLPETKDRYLPDTIQEMEKDILMRKEEEQMNNSYTAVPATGKI</sequence>
<protein>
    <recommendedName>
        <fullName evidence="7">Major facilitator superfamily (MFS) profile domain-containing protein</fullName>
    </recommendedName>
</protein>
<dbReference type="InterPro" id="IPR005828">
    <property type="entry name" value="MFS_sugar_transport-like"/>
</dbReference>
<dbReference type="PANTHER" id="PTHR24064">
    <property type="entry name" value="SOLUTE CARRIER FAMILY 22 MEMBER"/>
    <property type="match status" value="1"/>
</dbReference>
<evidence type="ECO:0000256" key="3">
    <source>
        <dbReference type="ARBA" id="ARBA00022989"/>
    </source>
</evidence>
<feature type="transmembrane region" description="Helical" evidence="6">
    <location>
        <begin position="414"/>
        <end position="434"/>
    </location>
</feature>
<feature type="transmembrane region" description="Helical" evidence="6">
    <location>
        <begin position="474"/>
        <end position="494"/>
    </location>
</feature>
<feature type="region of interest" description="Disordered" evidence="5">
    <location>
        <begin position="1"/>
        <end position="21"/>
    </location>
</feature>
<evidence type="ECO:0000256" key="1">
    <source>
        <dbReference type="ARBA" id="ARBA00004141"/>
    </source>
</evidence>
<dbReference type="AlphaFoldDB" id="A0A482XM30"/>
<keyword evidence="9" id="KW-1185">Reference proteome</keyword>
<dbReference type="SMR" id="A0A482XM30"/>
<dbReference type="SUPFAM" id="SSF103473">
    <property type="entry name" value="MFS general substrate transporter"/>
    <property type="match status" value="1"/>
</dbReference>
<dbReference type="Proteomes" id="UP000291343">
    <property type="component" value="Unassembled WGS sequence"/>
</dbReference>
<feature type="transmembrane region" description="Helical" evidence="6">
    <location>
        <begin position="120"/>
        <end position="143"/>
    </location>
</feature>
<reference evidence="8 9" key="1">
    <citation type="journal article" date="2017" name="Gigascience">
        <title>Genome sequence of the small brown planthopper, Laodelphax striatellus.</title>
        <authorList>
            <person name="Zhu J."/>
            <person name="Jiang F."/>
            <person name="Wang X."/>
            <person name="Yang P."/>
            <person name="Bao Y."/>
            <person name="Zhao W."/>
            <person name="Wang W."/>
            <person name="Lu H."/>
            <person name="Wang Q."/>
            <person name="Cui N."/>
            <person name="Li J."/>
            <person name="Chen X."/>
            <person name="Luo L."/>
            <person name="Yu J."/>
            <person name="Kang L."/>
            <person name="Cui F."/>
        </authorList>
    </citation>
    <scope>NUCLEOTIDE SEQUENCE [LARGE SCALE GENOMIC DNA]</scope>
    <source>
        <strain evidence="8">Lst14</strain>
    </source>
</reference>
<name>A0A482XM30_LAOST</name>
<dbReference type="GO" id="GO:0016020">
    <property type="term" value="C:membrane"/>
    <property type="evidence" value="ECO:0007669"/>
    <property type="project" value="UniProtKB-SubCell"/>
</dbReference>
<dbReference type="InterPro" id="IPR036259">
    <property type="entry name" value="MFS_trans_sf"/>
</dbReference>
<evidence type="ECO:0000313" key="9">
    <source>
        <dbReference type="Proteomes" id="UP000291343"/>
    </source>
</evidence>
<dbReference type="STRING" id="195883.A0A482XM30"/>
<evidence type="ECO:0000256" key="2">
    <source>
        <dbReference type="ARBA" id="ARBA00022692"/>
    </source>
</evidence>
<evidence type="ECO:0000259" key="7">
    <source>
        <dbReference type="PROSITE" id="PS50850"/>
    </source>
</evidence>
<feature type="domain" description="Major facilitator superfamily (MFS) profile" evidence="7">
    <location>
        <begin position="67"/>
        <end position="499"/>
    </location>
</feature>
<evidence type="ECO:0000256" key="4">
    <source>
        <dbReference type="ARBA" id="ARBA00023136"/>
    </source>
</evidence>
<feature type="transmembrane region" description="Helical" evidence="6">
    <location>
        <begin position="238"/>
        <end position="256"/>
    </location>
</feature>
<dbReference type="Pfam" id="PF00083">
    <property type="entry name" value="Sugar_tr"/>
    <property type="match status" value="1"/>
</dbReference>
<dbReference type="InParanoid" id="A0A482XM30"/>
<accession>A0A482XM30</accession>
<feature type="transmembrane region" description="Helical" evidence="6">
    <location>
        <begin position="155"/>
        <end position="175"/>
    </location>
</feature>
<feature type="transmembrane region" description="Helical" evidence="6">
    <location>
        <begin position="354"/>
        <end position="376"/>
    </location>
</feature>
<proteinExistence type="predicted"/>
<dbReference type="Gene3D" id="1.20.1250.20">
    <property type="entry name" value="MFS general substrate transporter like domains"/>
    <property type="match status" value="1"/>
</dbReference>
<dbReference type="PROSITE" id="PS50850">
    <property type="entry name" value="MFS"/>
    <property type="match status" value="1"/>
</dbReference>
<feature type="transmembrane region" description="Helical" evidence="6">
    <location>
        <begin position="385"/>
        <end position="408"/>
    </location>
</feature>
<organism evidence="8 9">
    <name type="scientific">Laodelphax striatellus</name>
    <name type="common">Small brown planthopper</name>
    <name type="synonym">Delphax striatella</name>
    <dbReference type="NCBI Taxonomy" id="195883"/>
    <lineage>
        <taxon>Eukaryota</taxon>
        <taxon>Metazoa</taxon>
        <taxon>Ecdysozoa</taxon>
        <taxon>Arthropoda</taxon>
        <taxon>Hexapoda</taxon>
        <taxon>Insecta</taxon>
        <taxon>Pterygota</taxon>
        <taxon>Neoptera</taxon>
        <taxon>Paraneoptera</taxon>
        <taxon>Hemiptera</taxon>
        <taxon>Auchenorrhyncha</taxon>
        <taxon>Fulgoroidea</taxon>
        <taxon>Delphacidae</taxon>
        <taxon>Criomorphinae</taxon>
        <taxon>Laodelphax</taxon>
    </lineage>
</organism>
<evidence type="ECO:0000256" key="6">
    <source>
        <dbReference type="SAM" id="Phobius"/>
    </source>
</evidence>
<dbReference type="GO" id="GO:0022857">
    <property type="term" value="F:transmembrane transporter activity"/>
    <property type="evidence" value="ECO:0007669"/>
    <property type="project" value="InterPro"/>
</dbReference>
<feature type="compositionally biased region" description="Basic and acidic residues" evidence="5">
    <location>
        <begin position="8"/>
        <end position="17"/>
    </location>
</feature>
<dbReference type="CDD" id="cd17317">
    <property type="entry name" value="MFS_SLC22"/>
    <property type="match status" value="1"/>
</dbReference>